<accession>A0A392RPK3</accession>
<dbReference type="EMBL" id="LXQA010245039">
    <property type="protein sequence ID" value="MCI37476.1"/>
    <property type="molecule type" value="Genomic_DNA"/>
</dbReference>
<keyword evidence="1" id="KW-0675">Receptor</keyword>
<comment type="caution">
    <text evidence="1">The sequence shown here is derived from an EMBL/GenBank/DDBJ whole genome shotgun (WGS) entry which is preliminary data.</text>
</comment>
<protein>
    <submittedName>
        <fullName evidence="1">Feronia receptor-like kinase</fullName>
    </submittedName>
</protein>
<name>A0A392RPK3_9FABA</name>
<keyword evidence="1" id="KW-0418">Kinase</keyword>
<dbReference type="AlphaFoldDB" id="A0A392RPK3"/>
<keyword evidence="2" id="KW-1185">Reference proteome</keyword>
<organism evidence="1 2">
    <name type="scientific">Trifolium medium</name>
    <dbReference type="NCBI Taxonomy" id="97028"/>
    <lineage>
        <taxon>Eukaryota</taxon>
        <taxon>Viridiplantae</taxon>
        <taxon>Streptophyta</taxon>
        <taxon>Embryophyta</taxon>
        <taxon>Tracheophyta</taxon>
        <taxon>Spermatophyta</taxon>
        <taxon>Magnoliopsida</taxon>
        <taxon>eudicotyledons</taxon>
        <taxon>Gunneridae</taxon>
        <taxon>Pentapetalae</taxon>
        <taxon>rosids</taxon>
        <taxon>fabids</taxon>
        <taxon>Fabales</taxon>
        <taxon>Fabaceae</taxon>
        <taxon>Papilionoideae</taxon>
        <taxon>50 kb inversion clade</taxon>
        <taxon>NPAAA clade</taxon>
        <taxon>Hologalegina</taxon>
        <taxon>IRL clade</taxon>
        <taxon>Trifolieae</taxon>
        <taxon>Trifolium</taxon>
    </lineage>
</organism>
<feature type="non-terminal residue" evidence="1">
    <location>
        <position position="45"/>
    </location>
</feature>
<proteinExistence type="predicted"/>
<dbReference type="Proteomes" id="UP000265520">
    <property type="component" value="Unassembled WGS sequence"/>
</dbReference>
<evidence type="ECO:0000313" key="2">
    <source>
        <dbReference type="Proteomes" id="UP000265520"/>
    </source>
</evidence>
<evidence type="ECO:0000313" key="1">
    <source>
        <dbReference type="EMBL" id="MCI37476.1"/>
    </source>
</evidence>
<reference evidence="1 2" key="1">
    <citation type="journal article" date="2018" name="Front. Plant Sci.">
        <title>Red Clover (Trifolium pratense) and Zigzag Clover (T. medium) - A Picture of Genomic Similarities and Differences.</title>
        <authorList>
            <person name="Dluhosova J."/>
            <person name="Istvanek J."/>
            <person name="Nedelnik J."/>
            <person name="Repkova J."/>
        </authorList>
    </citation>
    <scope>NUCLEOTIDE SEQUENCE [LARGE SCALE GENOMIC DNA]</scope>
    <source>
        <strain evidence="2">cv. 10/8</strain>
        <tissue evidence="1">Leaf</tissue>
    </source>
</reference>
<dbReference type="GO" id="GO:0016301">
    <property type="term" value="F:kinase activity"/>
    <property type="evidence" value="ECO:0007669"/>
    <property type="project" value="UniProtKB-KW"/>
</dbReference>
<sequence>MVLNCLHDDGNQRTSVMSDVVAGVEFLLPLVMSEEDSKFGGTNEK</sequence>
<keyword evidence="1" id="KW-0808">Transferase</keyword>